<dbReference type="EMBL" id="QVTD01000021">
    <property type="protein sequence ID" value="RFU60879.1"/>
    <property type="molecule type" value="Genomic_DNA"/>
</dbReference>
<accession>A0A372L8V7</accession>
<reference evidence="1 2" key="1">
    <citation type="submission" date="2018-08" db="EMBL/GenBank/DDBJ databases">
        <title>Bacillus chawlae sp. nov., Bacillus glennii sp. nov., and Bacillus saganii sp. nov. Isolated from the Vehicle Assembly Building at Kennedy Space Center where the Viking Spacecraft were Assembled.</title>
        <authorList>
            <person name="Seuylemezian A."/>
            <person name="Vaishampayan P."/>
        </authorList>
    </citation>
    <scope>NUCLEOTIDE SEQUENCE [LARGE SCALE GENOMIC DNA]</scope>
    <source>
        <strain evidence="1 2">V44-8</strain>
    </source>
</reference>
<organism evidence="1 2">
    <name type="scientific">Peribacillus glennii</name>
    <dbReference type="NCBI Taxonomy" id="2303991"/>
    <lineage>
        <taxon>Bacteria</taxon>
        <taxon>Bacillati</taxon>
        <taxon>Bacillota</taxon>
        <taxon>Bacilli</taxon>
        <taxon>Bacillales</taxon>
        <taxon>Bacillaceae</taxon>
        <taxon>Peribacillus</taxon>
    </lineage>
</organism>
<sequence length="68" mass="7884">MHQIKKINKNLRRILCLLQSTCPHDREDERNGNQTKSIAMIIEELFYIKHIGSLLSVILIGMSTHARI</sequence>
<evidence type="ECO:0000313" key="1">
    <source>
        <dbReference type="EMBL" id="RFU60879.1"/>
    </source>
</evidence>
<comment type="caution">
    <text evidence="1">The sequence shown here is derived from an EMBL/GenBank/DDBJ whole genome shotgun (WGS) entry which is preliminary data.</text>
</comment>
<protein>
    <submittedName>
        <fullName evidence="1">Uncharacterized protein</fullName>
    </submittedName>
</protein>
<dbReference type="AlphaFoldDB" id="A0A372L8V7"/>
<name>A0A372L8V7_9BACI</name>
<dbReference type="Proteomes" id="UP000262939">
    <property type="component" value="Unassembled WGS sequence"/>
</dbReference>
<proteinExistence type="predicted"/>
<gene>
    <name evidence="1" type="ORF">D0466_20070</name>
</gene>
<keyword evidence="2" id="KW-1185">Reference proteome</keyword>
<evidence type="ECO:0000313" key="2">
    <source>
        <dbReference type="Proteomes" id="UP000262939"/>
    </source>
</evidence>